<protein>
    <submittedName>
        <fullName evidence="8">MFS transporter</fullName>
    </submittedName>
</protein>
<proteinExistence type="predicted"/>
<evidence type="ECO:0000256" key="5">
    <source>
        <dbReference type="ARBA" id="ARBA00023136"/>
    </source>
</evidence>
<dbReference type="PANTHER" id="PTHR23505">
    <property type="entry name" value="SPINSTER"/>
    <property type="match status" value="1"/>
</dbReference>
<dbReference type="CDD" id="cd17328">
    <property type="entry name" value="MFS_spinster_like"/>
    <property type="match status" value="1"/>
</dbReference>
<feature type="transmembrane region" description="Helical" evidence="6">
    <location>
        <begin position="221"/>
        <end position="246"/>
    </location>
</feature>
<evidence type="ECO:0000313" key="8">
    <source>
        <dbReference type="EMBL" id="PSJ38957.1"/>
    </source>
</evidence>
<evidence type="ECO:0000256" key="3">
    <source>
        <dbReference type="ARBA" id="ARBA00022692"/>
    </source>
</evidence>
<feature type="transmembrane region" description="Helical" evidence="6">
    <location>
        <begin position="392"/>
        <end position="409"/>
    </location>
</feature>
<dbReference type="Pfam" id="PF07690">
    <property type="entry name" value="MFS_1"/>
    <property type="match status" value="1"/>
</dbReference>
<sequence length="420" mass="45060">MDERKTSRGGRVLAILLLAYIFNFIDRQIIGVLAVPIRAEFDLDDKTLSYLGVVFALFYSTIAIPIAWLADRKSRVAIIAGSVAVWSLFTAACGLVQSYGQLVAARMGVAFGEAGGIAPSYSLISDYFPKSRRARAMAVFSLGIPLGSALGIFFGGWLASHLSWRSAFLIVGLAGLPAALLIKLLIKDPQRGALDSDDGAVSAPAPPLGVVMAALARNPSFWLLSFGAASGSILGYGLIFWLPSFFNRSFDLPLSAVGWFYGSIVLVGGVAGTWLGGWIGDRVGPAHPGRYALIPATCFLIAAPAFALGLFAPNLWSAWLLFALGQMLALAWLGPVISAIQHIVPANMRSTTSASFLFINNLIGIAVGNYFLGWMSDRLKAEHGADSLQYSILYGLGFYLLSALLYFVASRRLARDWYRG</sequence>
<dbReference type="GO" id="GO:0016020">
    <property type="term" value="C:membrane"/>
    <property type="evidence" value="ECO:0007669"/>
    <property type="project" value="UniProtKB-SubCell"/>
</dbReference>
<evidence type="ECO:0000256" key="4">
    <source>
        <dbReference type="ARBA" id="ARBA00022989"/>
    </source>
</evidence>
<dbReference type="PROSITE" id="PS50850">
    <property type="entry name" value="MFS"/>
    <property type="match status" value="1"/>
</dbReference>
<keyword evidence="3 6" id="KW-0812">Transmembrane</keyword>
<dbReference type="Proteomes" id="UP000241167">
    <property type="component" value="Unassembled WGS sequence"/>
</dbReference>
<dbReference type="RefSeq" id="WP_106514153.1">
    <property type="nucleotide sequence ID" value="NZ_PXYI01000005.1"/>
</dbReference>
<evidence type="ECO:0000259" key="7">
    <source>
        <dbReference type="PROSITE" id="PS50850"/>
    </source>
</evidence>
<keyword evidence="4 6" id="KW-1133">Transmembrane helix</keyword>
<keyword evidence="9" id="KW-1185">Reference proteome</keyword>
<dbReference type="InterPro" id="IPR036259">
    <property type="entry name" value="MFS_trans_sf"/>
</dbReference>
<feature type="transmembrane region" description="Helical" evidence="6">
    <location>
        <begin position="76"/>
        <end position="97"/>
    </location>
</feature>
<comment type="caution">
    <text evidence="8">The sequence shown here is derived from an EMBL/GenBank/DDBJ whole genome shotgun (WGS) entry which is preliminary data.</text>
</comment>
<name>A0A2P7QLW5_9SPHN</name>
<feature type="transmembrane region" description="Helical" evidence="6">
    <location>
        <begin position="318"/>
        <end position="340"/>
    </location>
</feature>
<feature type="transmembrane region" description="Helical" evidence="6">
    <location>
        <begin position="352"/>
        <end position="372"/>
    </location>
</feature>
<feature type="transmembrane region" description="Helical" evidence="6">
    <location>
        <begin position="136"/>
        <end position="158"/>
    </location>
</feature>
<feature type="transmembrane region" description="Helical" evidence="6">
    <location>
        <begin position="12"/>
        <end position="35"/>
    </location>
</feature>
<dbReference type="AlphaFoldDB" id="A0A2P7QLW5"/>
<dbReference type="PANTHER" id="PTHR23505:SF79">
    <property type="entry name" value="PROTEIN SPINSTER"/>
    <property type="match status" value="1"/>
</dbReference>
<dbReference type="EMBL" id="PXYI01000005">
    <property type="protein sequence ID" value="PSJ38957.1"/>
    <property type="molecule type" value="Genomic_DNA"/>
</dbReference>
<feature type="transmembrane region" description="Helical" evidence="6">
    <location>
        <begin position="103"/>
        <end position="124"/>
    </location>
</feature>
<keyword evidence="5 6" id="KW-0472">Membrane</keyword>
<organism evidence="8 9">
    <name type="scientific">Allosphingosinicella deserti</name>
    <dbReference type="NCBI Taxonomy" id="2116704"/>
    <lineage>
        <taxon>Bacteria</taxon>
        <taxon>Pseudomonadati</taxon>
        <taxon>Pseudomonadota</taxon>
        <taxon>Alphaproteobacteria</taxon>
        <taxon>Sphingomonadales</taxon>
        <taxon>Sphingomonadaceae</taxon>
        <taxon>Allosphingosinicella</taxon>
    </lineage>
</organism>
<feature type="transmembrane region" description="Helical" evidence="6">
    <location>
        <begin position="164"/>
        <end position="186"/>
    </location>
</feature>
<evidence type="ECO:0000313" key="9">
    <source>
        <dbReference type="Proteomes" id="UP000241167"/>
    </source>
</evidence>
<feature type="transmembrane region" description="Helical" evidence="6">
    <location>
        <begin position="258"/>
        <end position="279"/>
    </location>
</feature>
<dbReference type="Gene3D" id="1.20.1250.20">
    <property type="entry name" value="MFS general substrate transporter like domains"/>
    <property type="match status" value="1"/>
</dbReference>
<comment type="subcellular location">
    <subcellularLocation>
        <location evidence="1">Membrane</location>
        <topology evidence="1">Multi-pass membrane protein</topology>
    </subcellularLocation>
</comment>
<accession>A0A2P7QLW5</accession>
<dbReference type="SUPFAM" id="SSF103473">
    <property type="entry name" value="MFS general substrate transporter"/>
    <property type="match status" value="1"/>
</dbReference>
<dbReference type="GO" id="GO:0022857">
    <property type="term" value="F:transmembrane transporter activity"/>
    <property type="evidence" value="ECO:0007669"/>
    <property type="project" value="InterPro"/>
</dbReference>
<evidence type="ECO:0000256" key="1">
    <source>
        <dbReference type="ARBA" id="ARBA00004141"/>
    </source>
</evidence>
<feature type="transmembrane region" description="Helical" evidence="6">
    <location>
        <begin position="47"/>
        <end position="69"/>
    </location>
</feature>
<reference evidence="8 9" key="1">
    <citation type="submission" date="2018-03" db="EMBL/GenBank/DDBJ databases">
        <title>The draft genome of Sphingosinicella sp. GL-C-18.</title>
        <authorList>
            <person name="Liu L."/>
            <person name="Li L."/>
            <person name="Liang L."/>
            <person name="Zhang X."/>
            <person name="Wang T."/>
        </authorList>
    </citation>
    <scope>NUCLEOTIDE SEQUENCE [LARGE SCALE GENOMIC DNA]</scope>
    <source>
        <strain evidence="8 9">GL-C-18</strain>
    </source>
</reference>
<evidence type="ECO:0000256" key="6">
    <source>
        <dbReference type="SAM" id="Phobius"/>
    </source>
</evidence>
<keyword evidence="2" id="KW-0813">Transport</keyword>
<evidence type="ECO:0000256" key="2">
    <source>
        <dbReference type="ARBA" id="ARBA00022448"/>
    </source>
</evidence>
<dbReference type="InterPro" id="IPR044770">
    <property type="entry name" value="MFS_spinster-like"/>
</dbReference>
<dbReference type="InterPro" id="IPR020846">
    <property type="entry name" value="MFS_dom"/>
</dbReference>
<feature type="transmembrane region" description="Helical" evidence="6">
    <location>
        <begin position="291"/>
        <end position="312"/>
    </location>
</feature>
<dbReference type="OrthoDB" id="7497327at2"/>
<feature type="domain" description="Major facilitator superfamily (MFS) profile" evidence="7">
    <location>
        <begin position="12"/>
        <end position="414"/>
    </location>
</feature>
<gene>
    <name evidence="8" type="ORF">C7I55_16735</name>
</gene>
<dbReference type="InterPro" id="IPR011701">
    <property type="entry name" value="MFS"/>
</dbReference>